<organism evidence="1 2">
    <name type="scientific">Purpureocillium lilacinum</name>
    <name type="common">Paecilomyces lilacinus</name>
    <dbReference type="NCBI Taxonomy" id="33203"/>
    <lineage>
        <taxon>Eukaryota</taxon>
        <taxon>Fungi</taxon>
        <taxon>Dikarya</taxon>
        <taxon>Ascomycota</taxon>
        <taxon>Pezizomycotina</taxon>
        <taxon>Sordariomycetes</taxon>
        <taxon>Hypocreomycetidae</taxon>
        <taxon>Hypocreales</taxon>
        <taxon>Ophiocordycipitaceae</taxon>
        <taxon>Purpureocillium</taxon>
    </lineage>
</organism>
<dbReference type="Proteomes" id="UP001638806">
    <property type="component" value="Unassembled WGS sequence"/>
</dbReference>
<gene>
    <name evidence="1" type="ORF">ACCO45_010695</name>
</gene>
<protein>
    <submittedName>
        <fullName evidence="1">Uncharacterized protein</fullName>
    </submittedName>
</protein>
<evidence type="ECO:0000313" key="1">
    <source>
        <dbReference type="EMBL" id="KAL3955132.1"/>
    </source>
</evidence>
<dbReference type="EMBL" id="JBGNUJ010000010">
    <property type="protein sequence ID" value="KAL3955132.1"/>
    <property type="molecule type" value="Genomic_DNA"/>
</dbReference>
<sequence>MPAILLATRGSSWVMSRRLSIGRGSGLGRRGLPPGASGWALPRPKGTGCQGLNGATNPLGGTRYEGRRPVAPKFAQRRAPTAVLRMAQPVIGWKRPFQRASDSGQPGVPSACQPASPTTTLARVDFCPSSAHDHPPGATAIGGTVFTALNLVGRRAKIQVKTDPGCHDCAPISDESEFTPPARASKRNLARPASTASSEPPAVRSHTCSCSRALSPADLRVYRLAVTDAWCNRIAPAKDVAQLHACCPASQLNSSAGHRSSVVPPRPAAA</sequence>
<proteinExistence type="predicted"/>
<reference evidence="1" key="1">
    <citation type="submission" date="2024-12" db="EMBL/GenBank/DDBJ databases">
        <title>Comparative genomics and development of molecular markers within Purpureocillium lilacinum and among Purpureocillium species.</title>
        <authorList>
            <person name="Yeh Z.-Y."/>
            <person name="Ni N.-T."/>
            <person name="Lo P.-H."/>
            <person name="Mushyakhwo K."/>
            <person name="Lin C.-F."/>
            <person name="Nai Y.-S."/>
        </authorList>
    </citation>
    <scope>NUCLEOTIDE SEQUENCE</scope>
    <source>
        <strain evidence="1">NCHU-NPUST-175</strain>
    </source>
</reference>
<evidence type="ECO:0000313" key="2">
    <source>
        <dbReference type="Proteomes" id="UP001638806"/>
    </source>
</evidence>
<comment type="caution">
    <text evidence="1">The sequence shown here is derived from an EMBL/GenBank/DDBJ whole genome shotgun (WGS) entry which is preliminary data.</text>
</comment>
<accession>A0ACC4DFI4</accession>
<keyword evidence="2" id="KW-1185">Reference proteome</keyword>
<name>A0ACC4DFI4_PURLI</name>